<evidence type="ECO:0000313" key="6">
    <source>
        <dbReference type="Proteomes" id="UP000823775"/>
    </source>
</evidence>
<comment type="subcellular location">
    <subcellularLocation>
        <location evidence="1 2">Nucleus</location>
    </subcellularLocation>
</comment>
<proteinExistence type="predicted"/>
<keyword evidence="6" id="KW-1185">Reference proteome</keyword>
<dbReference type="PANTHER" id="PTHR45654:SF29">
    <property type="entry name" value="HOMEOBOX-LEUCINE ZIPPER PROTEIN HDG2-LIKE"/>
    <property type="match status" value="1"/>
</dbReference>
<accession>A0ABS8T8I6</accession>
<evidence type="ECO:0000259" key="4">
    <source>
        <dbReference type="Pfam" id="PF00046"/>
    </source>
</evidence>
<sequence>MIENGPGNVPSLFGLPLGQSSSMLESQFNTLLEAIESETISKNDIMQLLLGDDEIGSKSDDNNNQLDDEQNNADARPNKRMRHYRHTQQQIQEVEALFKECPQPDRKQRMKLSRKLGLEPLQNQGEHDENSLLRAQNDKLRAECLRLSEAINSTCCPNCGNPRFGLGETSYNDQQFRIENAFLKEE</sequence>
<keyword evidence="2" id="KW-0539">Nucleus</keyword>
<evidence type="ECO:0000313" key="5">
    <source>
        <dbReference type="EMBL" id="MCD7467727.1"/>
    </source>
</evidence>
<dbReference type="PANTHER" id="PTHR45654">
    <property type="entry name" value="HOMEOBOX-LEUCINE ZIPPER PROTEIN MERISTEM L1"/>
    <property type="match status" value="1"/>
</dbReference>
<evidence type="ECO:0000256" key="1">
    <source>
        <dbReference type="ARBA" id="ARBA00004123"/>
    </source>
</evidence>
<dbReference type="InterPro" id="IPR001356">
    <property type="entry name" value="HD"/>
</dbReference>
<gene>
    <name evidence="5" type="ORF">HAX54_005333</name>
</gene>
<reference evidence="5 6" key="1">
    <citation type="journal article" date="2021" name="BMC Genomics">
        <title>Datura genome reveals duplications of psychoactive alkaloid biosynthetic genes and high mutation rate following tissue culture.</title>
        <authorList>
            <person name="Rajewski A."/>
            <person name="Carter-House D."/>
            <person name="Stajich J."/>
            <person name="Litt A."/>
        </authorList>
    </citation>
    <scope>NUCLEOTIDE SEQUENCE [LARGE SCALE GENOMIC DNA]</scope>
    <source>
        <strain evidence="5">AR-01</strain>
    </source>
</reference>
<keyword evidence="2" id="KW-0238">DNA-binding</keyword>
<dbReference type="Gene3D" id="1.10.10.60">
    <property type="entry name" value="Homeodomain-like"/>
    <property type="match status" value="1"/>
</dbReference>
<dbReference type="InterPro" id="IPR009057">
    <property type="entry name" value="Homeodomain-like_sf"/>
</dbReference>
<evidence type="ECO:0000256" key="3">
    <source>
        <dbReference type="SAM" id="MobiDB-lite"/>
    </source>
</evidence>
<dbReference type="InterPro" id="IPR042160">
    <property type="entry name" value="HD-Zip_IV"/>
</dbReference>
<name>A0ABS8T8I6_DATST</name>
<protein>
    <recommendedName>
        <fullName evidence="4">Homeobox domain-containing protein</fullName>
    </recommendedName>
</protein>
<dbReference type="CDD" id="cd00086">
    <property type="entry name" value="homeodomain"/>
    <property type="match status" value="1"/>
</dbReference>
<feature type="domain" description="Homeobox" evidence="4">
    <location>
        <begin position="84"/>
        <end position="120"/>
    </location>
</feature>
<dbReference type="Proteomes" id="UP000823775">
    <property type="component" value="Unassembled WGS sequence"/>
</dbReference>
<evidence type="ECO:0000256" key="2">
    <source>
        <dbReference type="RuleBase" id="RU000682"/>
    </source>
</evidence>
<feature type="region of interest" description="Disordered" evidence="3">
    <location>
        <begin position="56"/>
        <end position="79"/>
    </location>
</feature>
<organism evidence="5 6">
    <name type="scientific">Datura stramonium</name>
    <name type="common">Jimsonweed</name>
    <name type="synonym">Common thornapple</name>
    <dbReference type="NCBI Taxonomy" id="4076"/>
    <lineage>
        <taxon>Eukaryota</taxon>
        <taxon>Viridiplantae</taxon>
        <taxon>Streptophyta</taxon>
        <taxon>Embryophyta</taxon>
        <taxon>Tracheophyta</taxon>
        <taxon>Spermatophyta</taxon>
        <taxon>Magnoliopsida</taxon>
        <taxon>eudicotyledons</taxon>
        <taxon>Gunneridae</taxon>
        <taxon>Pentapetalae</taxon>
        <taxon>asterids</taxon>
        <taxon>lamiids</taxon>
        <taxon>Solanales</taxon>
        <taxon>Solanaceae</taxon>
        <taxon>Solanoideae</taxon>
        <taxon>Datureae</taxon>
        <taxon>Datura</taxon>
    </lineage>
</organism>
<dbReference type="Pfam" id="PF00046">
    <property type="entry name" value="Homeodomain"/>
    <property type="match status" value="1"/>
</dbReference>
<keyword evidence="2" id="KW-0371">Homeobox</keyword>
<comment type="caution">
    <text evidence="5">The sequence shown here is derived from an EMBL/GenBank/DDBJ whole genome shotgun (WGS) entry which is preliminary data.</text>
</comment>
<dbReference type="EMBL" id="JACEIK010001261">
    <property type="protein sequence ID" value="MCD7467727.1"/>
    <property type="molecule type" value="Genomic_DNA"/>
</dbReference>
<dbReference type="SUPFAM" id="SSF46689">
    <property type="entry name" value="Homeodomain-like"/>
    <property type="match status" value="1"/>
</dbReference>